<dbReference type="EMBL" id="CT868130">
    <property type="protein sequence ID" value="CAK72642.1"/>
    <property type="molecule type" value="Genomic_DNA"/>
</dbReference>
<keyword evidence="4" id="KW-0788">Thiol protease</keyword>
<dbReference type="RefSeq" id="XP_001440039.1">
    <property type="nucleotide sequence ID" value="XM_001440002.1"/>
</dbReference>
<protein>
    <recommendedName>
        <fullName evidence="5">Ubiquitin-like protease family profile domain-containing protein</fullName>
    </recommendedName>
</protein>
<proteinExistence type="inferred from homology"/>
<dbReference type="AlphaFoldDB" id="A0CPC5"/>
<evidence type="ECO:0000256" key="3">
    <source>
        <dbReference type="ARBA" id="ARBA00022801"/>
    </source>
</evidence>
<evidence type="ECO:0000313" key="7">
    <source>
        <dbReference type="Proteomes" id="UP000000600"/>
    </source>
</evidence>
<keyword evidence="7" id="KW-1185">Reference proteome</keyword>
<keyword evidence="3" id="KW-0378">Hydrolase</keyword>
<gene>
    <name evidence="6" type="ORF">GSPATT00009033001</name>
</gene>
<dbReference type="Proteomes" id="UP000000600">
    <property type="component" value="Unassembled WGS sequence"/>
</dbReference>
<dbReference type="Pfam" id="PF02902">
    <property type="entry name" value="Peptidase_C48"/>
    <property type="match status" value="1"/>
</dbReference>
<evidence type="ECO:0000256" key="2">
    <source>
        <dbReference type="ARBA" id="ARBA00022670"/>
    </source>
</evidence>
<dbReference type="InterPro" id="IPR038765">
    <property type="entry name" value="Papain-like_cys_pep_sf"/>
</dbReference>
<dbReference type="SUPFAM" id="SSF54001">
    <property type="entry name" value="Cysteine proteinases"/>
    <property type="match status" value="1"/>
</dbReference>
<dbReference type="GeneID" id="5025824"/>
<evidence type="ECO:0000256" key="4">
    <source>
        <dbReference type="ARBA" id="ARBA00022807"/>
    </source>
</evidence>
<dbReference type="HOGENOM" id="CLU_1734995_0_0_1"/>
<dbReference type="PANTHER" id="PTHR12606:SF141">
    <property type="entry name" value="GH15225P-RELATED"/>
    <property type="match status" value="1"/>
</dbReference>
<name>A0CPC5_PARTE</name>
<dbReference type="PANTHER" id="PTHR12606">
    <property type="entry name" value="SENTRIN/SUMO-SPECIFIC PROTEASE"/>
    <property type="match status" value="1"/>
</dbReference>
<dbReference type="OrthoDB" id="302174at2759"/>
<dbReference type="Gene3D" id="3.40.395.10">
    <property type="entry name" value="Adenoviral Proteinase, Chain A"/>
    <property type="match status" value="1"/>
</dbReference>
<dbReference type="InterPro" id="IPR003653">
    <property type="entry name" value="Peptidase_C48_C"/>
</dbReference>
<feature type="domain" description="Ubiquitin-like protease family profile" evidence="5">
    <location>
        <begin position="1"/>
        <end position="118"/>
    </location>
</feature>
<dbReference type="GO" id="GO:0006508">
    <property type="term" value="P:proteolysis"/>
    <property type="evidence" value="ECO:0007669"/>
    <property type="project" value="UniProtKB-KW"/>
</dbReference>
<dbReference type="PROSITE" id="PS50600">
    <property type="entry name" value="ULP_PROTEASE"/>
    <property type="match status" value="1"/>
</dbReference>
<dbReference type="eggNOG" id="KOG0778">
    <property type="taxonomic scope" value="Eukaryota"/>
</dbReference>
<dbReference type="InParanoid" id="A0CPC5"/>
<evidence type="ECO:0000259" key="5">
    <source>
        <dbReference type="PROSITE" id="PS50600"/>
    </source>
</evidence>
<dbReference type="GO" id="GO:0008234">
    <property type="term" value="F:cysteine-type peptidase activity"/>
    <property type="evidence" value="ECO:0007669"/>
    <property type="project" value="UniProtKB-KW"/>
</dbReference>
<sequence>MGLSSQNSFQFDLLINADDNKFKRITSKAKIDQNTKQILAPFNQNNVHWYTFQIDFEQSVITIYDSMKRSNYPQLFHNLVEIAQRIKNQEYELKVANCPQQSNTHDCGVFTLKNIWILSKYPKAKLQGYYDQSTIFYDRILICNSLLKKKI</sequence>
<evidence type="ECO:0000256" key="1">
    <source>
        <dbReference type="ARBA" id="ARBA00005234"/>
    </source>
</evidence>
<comment type="similarity">
    <text evidence="1">Belongs to the peptidase C48 family.</text>
</comment>
<organism evidence="6 7">
    <name type="scientific">Paramecium tetraurelia</name>
    <dbReference type="NCBI Taxonomy" id="5888"/>
    <lineage>
        <taxon>Eukaryota</taxon>
        <taxon>Sar</taxon>
        <taxon>Alveolata</taxon>
        <taxon>Ciliophora</taxon>
        <taxon>Intramacronucleata</taxon>
        <taxon>Oligohymenophorea</taxon>
        <taxon>Peniculida</taxon>
        <taxon>Parameciidae</taxon>
        <taxon>Paramecium</taxon>
    </lineage>
</organism>
<evidence type="ECO:0000313" key="6">
    <source>
        <dbReference type="EMBL" id="CAK72642.1"/>
    </source>
</evidence>
<accession>A0CPC5</accession>
<keyword evidence="2" id="KW-0645">Protease</keyword>
<reference evidence="6 7" key="1">
    <citation type="journal article" date="2006" name="Nature">
        <title>Global trends of whole-genome duplications revealed by the ciliate Paramecium tetraurelia.</title>
        <authorList>
            <consortium name="Genoscope"/>
            <person name="Aury J.-M."/>
            <person name="Jaillon O."/>
            <person name="Duret L."/>
            <person name="Noel B."/>
            <person name="Jubin C."/>
            <person name="Porcel B.M."/>
            <person name="Segurens B."/>
            <person name="Daubin V."/>
            <person name="Anthouard V."/>
            <person name="Aiach N."/>
            <person name="Arnaiz O."/>
            <person name="Billaut A."/>
            <person name="Beisson J."/>
            <person name="Blanc I."/>
            <person name="Bouhouche K."/>
            <person name="Camara F."/>
            <person name="Duharcourt S."/>
            <person name="Guigo R."/>
            <person name="Gogendeau D."/>
            <person name="Katinka M."/>
            <person name="Keller A.-M."/>
            <person name="Kissmehl R."/>
            <person name="Klotz C."/>
            <person name="Koll F."/>
            <person name="Le Moue A."/>
            <person name="Lepere C."/>
            <person name="Malinsky S."/>
            <person name="Nowacki M."/>
            <person name="Nowak J.K."/>
            <person name="Plattner H."/>
            <person name="Poulain J."/>
            <person name="Ruiz F."/>
            <person name="Serrano V."/>
            <person name="Zagulski M."/>
            <person name="Dessen P."/>
            <person name="Betermier M."/>
            <person name="Weissenbach J."/>
            <person name="Scarpelli C."/>
            <person name="Schachter V."/>
            <person name="Sperling L."/>
            <person name="Meyer E."/>
            <person name="Cohen J."/>
            <person name="Wincker P."/>
        </authorList>
    </citation>
    <scope>NUCLEOTIDE SEQUENCE [LARGE SCALE GENOMIC DNA]</scope>
    <source>
        <strain evidence="6 7">Stock d4-2</strain>
    </source>
</reference>
<dbReference type="KEGG" id="ptm:GSPATT00009033001"/>